<proteinExistence type="predicted"/>
<evidence type="ECO:0000313" key="1">
    <source>
        <dbReference type="EMBL" id="MCM2535183.1"/>
    </source>
</evidence>
<dbReference type="EMBL" id="JAMQCR010000002">
    <property type="protein sequence ID" value="MCM2535183.1"/>
    <property type="molecule type" value="Genomic_DNA"/>
</dbReference>
<keyword evidence="2" id="KW-1185">Reference proteome</keyword>
<accession>A0ABT0WG35</accession>
<gene>
    <name evidence="1" type="ORF">NDK43_26080</name>
</gene>
<dbReference type="Proteomes" id="UP001523262">
    <property type="component" value="Unassembled WGS sequence"/>
</dbReference>
<organism evidence="1 2">
    <name type="scientific">Neobacillus pocheonensis</name>
    <dbReference type="NCBI Taxonomy" id="363869"/>
    <lineage>
        <taxon>Bacteria</taxon>
        <taxon>Bacillati</taxon>
        <taxon>Bacillota</taxon>
        <taxon>Bacilli</taxon>
        <taxon>Bacillales</taxon>
        <taxon>Bacillaceae</taxon>
        <taxon>Neobacillus</taxon>
    </lineage>
</organism>
<name>A0ABT0WG35_9BACI</name>
<sequence length="173" mass="19965">MRYFDYLKSNKKEFVTQLERLLTLYKVQPVGNGYIDCIVMKNNLDEFIKEITALGILITDVSWWCYVNPTNNESTECPHGMGGPESRFYEGWFSELQNDLFEADRERVNSILNSYDKHSIFSLNLQTIDVIKNMLNKPFRYTPTDCSPATSSGSSKHSRKMERIRAKGLLLSG</sequence>
<comment type="caution">
    <text evidence="1">The sequence shown here is derived from an EMBL/GenBank/DDBJ whole genome shotgun (WGS) entry which is preliminary data.</text>
</comment>
<protein>
    <submittedName>
        <fullName evidence="1">Uncharacterized protein</fullName>
    </submittedName>
</protein>
<reference evidence="1 2" key="1">
    <citation type="submission" date="2022-06" db="EMBL/GenBank/DDBJ databases">
        <authorList>
            <person name="Jeon C.O."/>
        </authorList>
    </citation>
    <scope>NUCLEOTIDE SEQUENCE [LARGE SCALE GENOMIC DNA]</scope>
    <source>
        <strain evidence="1 2">KCTC 13943</strain>
    </source>
</reference>
<evidence type="ECO:0000313" key="2">
    <source>
        <dbReference type="Proteomes" id="UP001523262"/>
    </source>
</evidence>